<accession>A0AA45HJS7</accession>
<evidence type="ECO:0000256" key="5">
    <source>
        <dbReference type="ARBA" id="ARBA00022692"/>
    </source>
</evidence>
<feature type="transmembrane region" description="Helical" evidence="9">
    <location>
        <begin position="134"/>
        <end position="152"/>
    </location>
</feature>
<name>A0AA45HJS7_9BACT</name>
<reference evidence="10 11" key="1">
    <citation type="submission" date="2018-05" db="EMBL/GenBank/DDBJ databases">
        <title>Genomic Encyclopedia of Type Strains, Phase IV (KMG-IV): sequencing the most valuable type-strain genomes for metagenomic binning, comparative biology and taxonomic classification.</title>
        <authorList>
            <person name="Goeker M."/>
        </authorList>
    </citation>
    <scope>NUCLEOTIDE SEQUENCE [LARGE SCALE GENOMIC DNA]</scope>
    <source>
        <strain evidence="10 11">DSM 24906</strain>
    </source>
</reference>
<feature type="transmembrane region" description="Helical" evidence="9">
    <location>
        <begin position="159"/>
        <end position="177"/>
    </location>
</feature>
<feature type="transmembrane region" description="Helical" evidence="9">
    <location>
        <begin position="215"/>
        <end position="235"/>
    </location>
</feature>
<evidence type="ECO:0000256" key="1">
    <source>
        <dbReference type="ARBA" id="ARBA00022448"/>
    </source>
</evidence>
<organism evidence="10 11">
    <name type="scientific">Oceanotoga teriensis</name>
    <dbReference type="NCBI Taxonomy" id="515440"/>
    <lineage>
        <taxon>Bacteria</taxon>
        <taxon>Thermotogati</taxon>
        <taxon>Thermotogota</taxon>
        <taxon>Thermotogae</taxon>
        <taxon>Petrotogales</taxon>
        <taxon>Petrotogaceae</taxon>
        <taxon>Oceanotoga</taxon>
    </lineage>
</organism>
<keyword evidence="4" id="KW-0288">FMN</keyword>
<sequence length="264" mass="28878">MLSAIVFGSSIGVEYIFEKNRKKKVSEAVLVTAMLLVLSMPPLTPWWIALIASIFAVLFGKEVYGGFGRNIFNPAITGRLFVYITFANVMTTGWMKPGNFGTDILSTATPLEMLRMGDNLSIRDLFFGIRPGSMGESAIWLIVIAAIYLMVTKTASWRIIISTFSSALILSSILYFFNVSGAMPPIEAVMSGSLLFVTVFMATDPVSGPKKNSSHWIYGIIIGVSAVLIRTFSLFSEGTSFAVLMGNTFASLLDQIKFNKKVKS</sequence>
<feature type="transmembrane region" description="Helical" evidence="9">
    <location>
        <begin position="76"/>
        <end position="95"/>
    </location>
</feature>
<evidence type="ECO:0000256" key="9">
    <source>
        <dbReference type="SAM" id="Phobius"/>
    </source>
</evidence>
<keyword evidence="7 9" id="KW-1133">Transmembrane helix</keyword>
<dbReference type="EMBL" id="QGGI01000001">
    <property type="protein sequence ID" value="PWJ96569.1"/>
    <property type="molecule type" value="Genomic_DNA"/>
</dbReference>
<evidence type="ECO:0000256" key="2">
    <source>
        <dbReference type="ARBA" id="ARBA00022553"/>
    </source>
</evidence>
<evidence type="ECO:0000256" key="7">
    <source>
        <dbReference type="ARBA" id="ARBA00022989"/>
    </source>
</evidence>
<protein>
    <submittedName>
        <fullName evidence="10">Na+-translocating ferredoxin:NAD+ oxidoreductase RnfD subunit</fullName>
    </submittedName>
</protein>
<evidence type="ECO:0000256" key="6">
    <source>
        <dbReference type="ARBA" id="ARBA00022967"/>
    </source>
</evidence>
<dbReference type="PANTHER" id="PTHR30578:SF1">
    <property type="entry name" value="NA(+)-TRANSLOCATING NADH-QUINONE REDUCTASE SUBUNIT B"/>
    <property type="match status" value="1"/>
</dbReference>
<keyword evidence="6" id="KW-1278">Translocase</keyword>
<dbReference type="PANTHER" id="PTHR30578">
    <property type="entry name" value="ELECTRON TRANSPORT COMPLEX PROTEIN RNFD"/>
    <property type="match status" value="1"/>
</dbReference>
<dbReference type="GO" id="GO:0055085">
    <property type="term" value="P:transmembrane transport"/>
    <property type="evidence" value="ECO:0007669"/>
    <property type="project" value="InterPro"/>
</dbReference>
<keyword evidence="2" id="KW-0597">Phosphoprotein</keyword>
<evidence type="ECO:0000256" key="3">
    <source>
        <dbReference type="ARBA" id="ARBA00022630"/>
    </source>
</evidence>
<dbReference type="Proteomes" id="UP000245921">
    <property type="component" value="Unassembled WGS sequence"/>
</dbReference>
<keyword evidence="3" id="KW-0285">Flavoprotein</keyword>
<evidence type="ECO:0000313" key="11">
    <source>
        <dbReference type="Proteomes" id="UP000245921"/>
    </source>
</evidence>
<keyword evidence="1" id="KW-0813">Transport</keyword>
<feature type="transmembrane region" description="Helical" evidence="9">
    <location>
        <begin position="183"/>
        <end position="203"/>
    </location>
</feature>
<evidence type="ECO:0000256" key="8">
    <source>
        <dbReference type="ARBA" id="ARBA00023136"/>
    </source>
</evidence>
<dbReference type="GO" id="GO:0005886">
    <property type="term" value="C:plasma membrane"/>
    <property type="evidence" value="ECO:0007669"/>
    <property type="project" value="TreeGrafter"/>
</dbReference>
<dbReference type="Pfam" id="PF03116">
    <property type="entry name" value="NQR2_RnfD_RnfE"/>
    <property type="match status" value="1"/>
</dbReference>
<keyword evidence="11" id="KW-1185">Reference proteome</keyword>
<keyword evidence="8 9" id="KW-0472">Membrane</keyword>
<evidence type="ECO:0000313" key="10">
    <source>
        <dbReference type="EMBL" id="PWJ96569.1"/>
    </source>
</evidence>
<keyword evidence="5 9" id="KW-0812">Transmembrane</keyword>
<proteinExistence type="predicted"/>
<evidence type="ECO:0000256" key="4">
    <source>
        <dbReference type="ARBA" id="ARBA00022643"/>
    </source>
</evidence>
<comment type="caution">
    <text evidence="10">The sequence shown here is derived from an EMBL/GenBank/DDBJ whole genome shotgun (WGS) entry which is preliminary data.</text>
</comment>
<dbReference type="InterPro" id="IPR004338">
    <property type="entry name" value="NqrB/RnfD"/>
</dbReference>
<gene>
    <name evidence="10" type="ORF">C7380_101142</name>
</gene>
<feature type="transmembrane region" description="Helical" evidence="9">
    <location>
        <begin position="46"/>
        <end position="64"/>
    </location>
</feature>
<dbReference type="AlphaFoldDB" id="A0AA45HJS7"/>